<feature type="region of interest" description="Disordered" evidence="6">
    <location>
        <begin position="164"/>
        <end position="185"/>
    </location>
</feature>
<evidence type="ECO:0000256" key="5">
    <source>
        <dbReference type="PROSITE-ProRule" id="PRU00500"/>
    </source>
</evidence>
<dbReference type="InterPro" id="IPR000716">
    <property type="entry name" value="Thyroglobulin_1"/>
</dbReference>
<dbReference type="Pfam" id="PF00086">
    <property type="entry name" value="Thyroglobulin_1"/>
    <property type="match status" value="1"/>
</dbReference>
<keyword evidence="9" id="KW-1185">Reference proteome</keyword>
<dbReference type="CDD" id="cd00191">
    <property type="entry name" value="TY"/>
    <property type="match status" value="1"/>
</dbReference>
<dbReference type="Gene3D" id="4.10.800.10">
    <property type="entry name" value="Thyroglobulin type-1"/>
    <property type="match status" value="1"/>
</dbReference>
<dbReference type="GO" id="GO:0019838">
    <property type="term" value="F:growth factor binding"/>
    <property type="evidence" value="ECO:0007669"/>
    <property type="project" value="UniProtKB-KW"/>
</dbReference>
<name>A0ABD1J3W6_9TELE</name>
<sequence length="185" mass="21035">MPLDQLIKGMGQCVHKVEVEPTVSFEIREHSGEVSGTKAPSQRKQTKENPRLNKDPAVYKFQNDMRKTMRTNRPEEPRTAHPRTGPQSQCQQELDKILEEISKMTFLNNKGSLENLYELKFPNCDKEGQYNPKQCHMSTHGQRGECWCVDRNTGIQLTASPKVRGDPNCSQYLSGQETKAPTTTV</sequence>
<feature type="region of interest" description="Disordered" evidence="6">
    <location>
        <begin position="28"/>
        <end position="90"/>
    </location>
</feature>
<evidence type="ECO:0000256" key="6">
    <source>
        <dbReference type="SAM" id="MobiDB-lite"/>
    </source>
</evidence>
<protein>
    <recommendedName>
        <fullName evidence="7">Thyroglobulin type-1 domain-containing protein</fullName>
    </recommendedName>
</protein>
<keyword evidence="3" id="KW-1015">Disulfide bond</keyword>
<dbReference type="Proteomes" id="UP001591681">
    <property type="component" value="Unassembled WGS sequence"/>
</dbReference>
<feature type="compositionally biased region" description="Basic and acidic residues" evidence="6">
    <location>
        <begin position="63"/>
        <end position="79"/>
    </location>
</feature>
<feature type="domain" description="Thyroglobulin type-1" evidence="7">
    <location>
        <begin position="87"/>
        <end position="169"/>
    </location>
</feature>
<feature type="compositionally biased region" description="Polar residues" evidence="6">
    <location>
        <begin position="168"/>
        <end position="185"/>
    </location>
</feature>
<evidence type="ECO:0000256" key="2">
    <source>
        <dbReference type="ARBA" id="ARBA00022525"/>
    </source>
</evidence>
<keyword evidence="2" id="KW-0964">Secreted</keyword>
<dbReference type="InterPro" id="IPR022321">
    <property type="entry name" value="IGFBP_1-6_chordata"/>
</dbReference>
<dbReference type="PRINTS" id="PR01976">
    <property type="entry name" value="IGFBPFAMILY"/>
</dbReference>
<dbReference type="EMBL" id="JBHFQA010000020">
    <property type="protein sequence ID" value="KAL2081549.1"/>
    <property type="molecule type" value="Genomic_DNA"/>
</dbReference>
<feature type="compositionally biased region" description="Basic and acidic residues" evidence="6">
    <location>
        <begin position="45"/>
        <end position="54"/>
    </location>
</feature>
<proteinExistence type="predicted"/>
<keyword evidence="4" id="KW-0340">Growth factor binding</keyword>
<accession>A0ABD1J3W6</accession>
<dbReference type="PROSITE" id="PS51162">
    <property type="entry name" value="THYROGLOBULIN_1_2"/>
    <property type="match status" value="1"/>
</dbReference>
<comment type="caution">
    <text evidence="5">Lacks conserved residue(s) required for the propagation of feature annotation.</text>
</comment>
<evidence type="ECO:0000313" key="8">
    <source>
        <dbReference type="EMBL" id="KAL2081549.1"/>
    </source>
</evidence>
<dbReference type="PANTHER" id="PTHR11551">
    <property type="entry name" value="INSULIN-LIKE GROWTH FACTOR BINDING PROTEIN"/>
    <property type="match status" value="1"/>
</dbReference>
<dbReference type="GO" id="GO:0005576">
    <property type="term" value="C:extracellular region"/>
    <property type="evidence" value="ECO:0007669"/>
    <property type="project" value="UniProtKB-SubCell"/>
</dbReference>
<gene>
    <name evidence="8" type="ORF">ACEWY4_023402</name>
</gene>
<dbReference type="AlphaFoldDB" id="A0ABD1J3W6"/>
<comment type="subcellular location">
    <subcellularLocation>
        <location evidence="1">Secreted</location>
    </subcellularLocation>
</comment>
<evidence type="ECO:0000256" key="4">
    <source>
        <dbReference type="ARBA" id="ARBA00023183"/>
    </source>
</evidence>
<dbReference type="SUPFAM" id="SSF57610">
    <property type="entry name" value="Thyroglobulin type-1 domain"/>
    <property type="match status" value="1"/>
</dbReference>
<dbReference type="PANTHER" id="PTHR11551:SF5">
    <property type="entry name" value="INSULIN-LIKE GROWTH FACTOR-BINDING PROTEIN 2"/>
    <property type="match status" value="1"/>
</dbReference>
<reference evidence="8 9" key="1">
    <citation type="submission" date="2024-09" db="EMBL/GenBank/DDBJ databases">
        <title>A chromosome-level genome assembly of Gray's grenadier anchovy, Coilia grayii.</title>
        <authorList>
            <person name="Fu Z."/>
        </authorList>
    </citation>
    <scope>NUCLEOTIDE SEQUENCE [LARGE SCALE GENOMIC DNA]</scope>
    <source>
        <strain evidence="8">G4</strain>
        <tissue evidence="8">Muscle</tissue>
    </source>
</reference>
<evidence type="ECO:0000259" key="7">
    <source>
        <dbReference type="PROSITE" id="PS51162"/>
    </source>
</evidence>
<dbReference type="SMART" id="SM00211">
    <property type="entry name" value="TY"/>
    <property type="match status" value="1"/>
</dbReference>
<evidence type="ECO:0000313" key="9">
    <source>
        <dbReference type="Proteomes" id="UP001591681"/>
    </source>
</evidence>
<evidence type="ECO:0000256" key="3">
    <source>
        <dbReference type="ARBA" id="ARBA00023157"/>
    </source>
</evidence>
<dbReference type="InterPro" id="IPR036857">
    <property type="entry name" value="Thyroglobulin_1_sf"/>
</dbReference>
<evidence type="ECO:0000256" key="1">
    <source>
        <dbReference type="ARBA" id="ARBA00004613"/>
    </source>
</evidence>
<organism evidence="8 9">
    <name type="scientific">Coilia grayii</name>
    <name type="common">Gray's grenadier anchovy</name>
    <dbReference type="NCBI Taxonomy" id="363190"/>
    <lineage>
        <taxon>Eukaryota</taxon>
        <taxon>Metazoa</taxon>
        <taxon>Chordata</taxon>
        <taxon>Craniata</taxon>
        <taxon>Vertebrata</taxon>
        <taxon>Euteleostomi</taxon>
        <taxon>Actinopterygii</taxon>
        <taxon>Neopterygii</taxon>
        <taxon>Teleostei</taxon>
        <taxon>Clupei</taxon>
        <taxon>Clupeiformes</taxon>
        <taxon>Clupeoidei</taxon>
        <taxon>Engraulidae</taxon>
        <taxon>Coilinae</taxon>
        <taxon>Coilia</taxon>
    </lineage>
</organism>
<comment type="caution">
    <text evidence="8">The sequence shown here is derived from an EMBL/GenBank/DDBJ whole genome shotgun (WGS) entry which is preliminary data.</text>
</comment>
<dbReference type="FunFam" id="4.10.800.10:FF:000002">
    <property type="entry name" value="Insulin-like growth factor-binding protein 2"/>
    <property type="match status" value="1"/>
</dbReference>